<dbReference type="Pfam" id="PF00027">
    <property type="entry name" value="cNMP_binding"/>
    <property type="match status" value="1"/>
</dbReference>
<sequence length="284" mass="31411">MFDIYQFLVHENKSPYGKSGNPAFGHMNASLALRSKKTQPPDIPDIPTDGGLMRSEELTKVRALDLFADMKEETFDVMMAMAYFQAFPPHLHLITEGDPSDFLHVVVDGAVEMFAHANDRETTIYVVRPYSTFILAASALDAPYLMSARTIEKSHILMIPSVDVRAAMHACTAFSHAIMAELASCYRGVIKNTKNLKLRNATERLANYLLYCNETQGGHGVVTIDIEKRILASILGMSPENQSRAFSALKGHGVEVSGNKVRLTNIARLKRLAKPSPLLDDPGF</sequence>
<feature type="domain" description="Cyclic nucleotide-binding" evidence="4">
    <location>
        <begin position="66"/>
        <end position="185"/>
    </location>
</feature>
<accession>A0A4R3JCR4</accession>
<protein>
    <submittedName>
        <fullName evidence="6">CRP/FNR family transcriptional activator FtrB</fullName>
    </submittedName>
</protein>
<dbReference type="AlphaFoldDB" id="A0A4R3JCR4"/>
<dbReference type="InterPro" id="IPR000595">
    <property type="entry name" value="cNMP-bd_dom"/>
</dbReference>
<evidence type="ECO:0000313" key="6">
    <source>
        <dbReference type="EMBL" id="TCS62923.1"/>
    </source>
</evidence>
<dbReference type="CDD" id="cd00038">
    <property type="entry name" value="CAP_ED"/>
    <property type="match status" value="1"/>
</dbReference>
<dbReference type="NCBIfam" id="NF006901">
    <property type="entry name" value="PRK09392.1"/>
    <property type="match status" value="1"/>
</dbReference>
<dbReference type="InterPro" id="IPR036390">
    <property type="entry name" value="WH_DNA-bd_sf"/>
</dbReference>
<dbReference type="PANTHER" id="PTHR24567:SF26">
    <property type="entry name" value="REGULATORY PROTEIN YEIL"/>
    <property type="match status" value="1"/>
</dbReference>
<dbReference type="InterPro" id="IPR036388">
    <property type="entry name" value="WH-like_DNA-bd_sf"/>
</dbReference>
<dbReference type="SUPFAM" id="SSF46785">
    <property type="entry name" value="Winged helix' DNA-binding domain"/>
    <property type="match status" value="1"/>
</dbReference>
<evidence type="ECO:0000256" key="1">
    <source>
        <dbReference type="ARBA" id="ARBA00023015"/>
    </source>
</evidence>
<dbReference type="InterPro" id="IPR050397">
    <property type="entry name" value="Env_Response_Regulators"/>
</dbReference>
<dbReference type="InterPro" id="IPR014710">
    <property type="entry name" value="RmlC-like_jellyroll"/>
</dbReference>
<name>A0A4R3JCR4_9PROT</name>
<feature type="domain" description="HTH crp-type" evidence="5">
    <location>
        <begin position="199"/>
        <end position="267"/>
    </location>
</feature>
<dbReference type="Gene3D" id="1.10.10.10">
    <property type="entry name" value="Winged helix-like DNA-binding domain superfamily/Winged helix DNA-binding domain"/>
    <property type="match status" value="1"/>
</dbReference>
<evidence type="ECO:0000313" key="7">
    <source>
        <dbReference type="Proteomes" id="UP000295304"/>
    </source>
</evidence>
<dbReference type="GO" id="GO:0003677">
    <property type="term" value="F:DNA binding"/>
    <property type="evidence" value="ECO:0007669"/>
    <property type="project" value="UniProtKB-KW"/>
</dbReference>
<gene>
    <name evidence="6" type="ORF">EDD55_10412</name>
</gene>
<proteinExistence type="predicted"/>
<dbReference type="PROSITE" id="PS50042">
    <property type="entry name" value="CNMP_BINDING_3"/>
    <property type="match status" value="1"/>
</dbReference>
<dbReference type="Gene3D" id="2.60.120.10">
    <property type="entry name" value="Jelly Rolls"/>
    <property type="match status" value="1"/>
</dbReference>
<dbReference type="InterPro" id="IPR012318">
    <property type="entry name" value="HTH_CRP"/>
</dbReference>
<dbReference type="GO" id="GO:0005829">
    <property type="term" value="C:cytosol"/>
    <property type="evidence" value="ECO:0007669"/>
    <property type="project" value="TreeGrafter"/>
</dbReference>
<dbReference type="PROSITE" id="PS51063">
    <property type="entry name" value="HTH_CRP_2"/>
    <property type="match status" value="1"/>
</dbReference>
<dbReference type="Proteomes" id="UP000295304">
    <property type="component" value="Unassembled WGS sequence"/>
</dbReference>
<keyword evidence="3" id="KW-0804">Transcription</keyword>
<dbReference type="InterPro" id="IPR018490">
    <property type="entry name" value="cNMP-bd_dom_sf"/>
</dbReference>
<evidence type="ECO:0000259" key="5">
    <source>
        <dbReference type="PROSITE" id="PS51063"/>
    </source>
</evidence>
<evidence type="ECO:0000259" key="4">
    <source>
        <dbReference type="PROSITE" id="PS50042"/>
    </source>
</evidence>
<dbReference type="GO" id="GO:0003700">
    <property type="term" value="F:DNA-binding transcription factor activity"/>
    <property type="evidence" value="ECO:0007669"/>
    <property type="project" value="TreeGrafter"/>
</dbReference>
<keyword evidence="7" id="KW-1185">Reference proteome</keyword>
<comment type="caution">
    <text evidence="6">The sequence shown here is derived from an EMBL/GenBank/DDBJ whole genome shotgun (WGS) entry which is preliminary data.</text>
</comment>
<reference evidence="6 7" key="1">
    <citation type="submission" date="2019-03" db="EMBL/GenBank/DDBJ databases">
        <title>Genomic Encyclopedia of Type Strains, Phase IV (KMG-IV): sequencing the most valuable type-strain genomes for metagenomic binning, comparative biology and taxonomic classification.</title>
        <authorList>
            <person name="Goeker M."/>
        </authorList>
    </citation>
    <scope>NUCLEOTIDE SEQUENCE [LARGE SCALE GENOMIC DNA]</scope>
    <source>
        <strain evidence="6 7">DSM 101688</strain>
    </source>
</reference>
<dbReference type="EMBL" id="SLZW01000004">
    <property type="protein sequence ID" value="TCS62923.1"/>
    <property type="molecule type" value="Genomic_DNA"/>
</dbReference>
<evidence type="ECO:0000256" key="3">
    <source>
        <dbReference type="ARBA" id="ARBA00023163"/>
    </source>
</evidence>
<dbReference type="Pfam" id="PF13545">
    <property type="entry name" value="HTH_Crp_2"/>
    <property type="match status" value="1"/>
</dbReference>
<keyword evidence="2" id="KW-0238">DNA-binding</keyword>
<organism evidence="6 7">
    <name type="scientific">Varunaivibrio sulfuroxidans</name>
    <dbReference type="NCBI Taxonomy" id="1773489"/>
    <lineage>
        <taxon>Bacteria</taxon>
        <taxon>Pseudomonadati</taxon>
        <taxon>Pseudomonadota</taxon>
        <taxon>Alphaproteobacteria</taxon>
        <taxon>Rhodospirillales</taxon>
        <taxon>Magnetovibrionaceae</taxon>
        <taxon>Varunaivibrio</taxon>
    </lineage>
</organism>
<keyword evidence="1" id="KW-0805">Transcription regulation</keyword>
<dbReference type="PANTHER" id="PTHR24567">
    <property type="entry name" value="CRP FAMILY TRANSCRIPTIONAL REGULATORY PROTEIN"/>
    <property type="match status" value="1"/>
</dbReference>
<dbReference type="SUPFAM" id="SSF51206">
    <property type="entry name" value="cAMP-binding domain-like"/>
    <property type="match status" value="1"/>
</dbReference>
<evidence type="ECO:0000256" key="2">
    <source>
        <dbReference type="ARBA" id="ARBA00023125"/>
    </source>
</evidence>